<dbReference type="Proteomes" id="UP001221757">
    <property type="component" value="Unassembled WGS sequence"/>
</dbReference>
<feature type="compositionally biased region" description="Basic and acidic residues" evidence="1">
    <location>
        <begin position="458"/>
        <end position="467"/>
    </location>
</feature>
<sequence length="699" mass="76490">MPTISARQHKAAGRPTLAPPPHARPAQINAAARAIRRGGYPRTHLAPTETVLHAVRSRHEQALARRSRGRSSSTSQDSAQLLRASASSTILSQQLHRYTLVIAPLEHLPAVIAPPIGDFILTYLCLRRRELNVLHLNSDPSIQHTRSIELILILALAPVRIVPIRDRACSLPRISMSPGASLETVNSNVSAPGFQILERSPVAGGHATAPRRPECTNLQPNFLRAWGVFHKLYGLLLRGHRPNPPATLYHFFEFGCAGSTVQVGFKLRTVSLCPSQFSWQNHIMVAVRTTLLNFQIDALNSYQCGCRARLNTTLQLAPLRVPLRIRIWGAPTRVPSVRAAVRSFRVHAPPKSRITSTANTKGNTPGAVLCANKERRRYLSAIRFEDHAIEKEGRYGMGRRDKQATKVGRVGSMRDGETGGRGKDERITGGSAPLRPAAADEHPQGRTHGNEDGVWQPQRERQQRTHQIEGGWRSGGACGARLLTLRVRGRGRRRGVGGRRGGEAGRRLGARGTRGALHAPQIGLNRVQRVLARAQPCLKPLQLPWHAARAGTDGSARARRASRGAARGGRRRAREEGEAPGTAAWKTRSIRVPAGRVRASCQKRSRSAALWVAAVELTPKTVNRSHLPTTPHSGPRFSPQHSPSAQRRNLPAGTESAGQCDRCVPPPSRGHPSSFRAPLELKLLVEPRVPRVAEFRAPS</sequence>
<dbReference type="EMBL" id="JARKIE010000292">
    <property type="protein sequence ID" value="KAJ7657122.1"/>
    <property type="molecule type" value="Genomic_DNA"/>
</dbReference>
<evidence type="ECO:0000313" key="3">
    <source>
        <dbReference type="Proteomes" id="UP001221757"/>
    </source>
</evidence>
<dbReference type="AlphaFoldDB" id="A0AAD7G5B8"/>
<name>A0AAD7G5B8_MYCRO</name>
<feature type="compositionally biased region" description="Low complexity" evidence="1">
    <location>
        <begin position="70"/>
        <end position="79"/>
    </location>
</feature>
<feature type="region of interest" description="Disordered" evidence="1">
    <location>
        <begin position="1"/>
        <end position="24"/>
    </location>
</feature>
<evidence type="ECO:0000313" key="2">
    <source>
        <dbReference type="EMBL" id="KAJ7657122.1"/>
    </source>
</evidence>
<feature type="compositionally biased region" description="Polar residues" evidence="1">
    <location>
        <begin position="622"/>
        <end position="632"/>
    </location>
</feature>
<keyword evidence="3" id="KW-1185">Reference proteome</keyword>
<gene>
    <name evidence="2" type="ORF">B0H17DRAFT_1145978</name>
</gene>
<comment type="caution">
    <text evidence="2">The sequence shown here is derived from an EMBL/GenBank/DDBJ whole genome shotgun (WGS) entry which is preliminary data.</text>
</comment>
<feature type="region of interest" description="Disordered" evidence="1">
    <location>
        <begin position="549"/>
        <end position="589"/>
    </location>
</feature>
<feature type="compositionally biased region" description="Basic and acidic residues" evidence="1">
    <location>
        <begin position="438"/>
        <end position="451"/>
    </location>
</feature>
<reference evidence="2" key="1">
    <citation type="submission" date="2023-03" db="EMBL/GenBank/DDBJ databases">
        <title>Massive genome expansion in bonnet fungi (Mycena s.s.) driven by repeated elements and novel gene families across ecological guilds.</title>
        <authorList>
            <consortium name="Lawrence Berkeley National Laboratory"/>
            <person name="Harder C.B."/>
            <person name="Miyauchi S."/>
            <person name="Viragh M."/>
            <person name="Kuo A."/>
            <person name="Thoen E."/>
            <person name="Andreopoulos B."/>
            <person name="Lu D."/>
            <person name="Skrede I."/>
            <person name="Drula E."/>
            <person name="Henrissat B."/>
            <person name="Morin E."/>
            <person name="Kohler A."/>
            <person name="Barry K."/>
            <person name="LaButti K."/>
            <person name="Morin E."/>
            <person name="Salamov A."/>
            <person name="Lipzen A."/>
            <person name="Mereny Z."/>
            <person name="Hegedus B."/>
            <person name="Baldrian P."/>
            <person name="Stursova M."/>
            <person name="Weitz H."/>
            <person name="Taylor A."/>
            <person name="Grigoriev I.V."/>
            <person name="Nagy L.G."/>
            <person name="Martin F."/>
            <person name="Kauserud H."/>
        </authorList>
    </citation>
    <scope>NUCLEOTIDE SEQUENCE</scope>
    <source>
        <strain evidence="2">CBHHK067</strain>
    </source>
</reference>
<protein>
    <submittedName>
        <fullName evidence="2">Uncharacterized protein</fullName>
    </submittedName>
</protein>
<feature type="region of interest" description="Disordered" evidence="1">
    <location>
        <begin position="411"/>
        <end position="473"/>
    </location>
</feature>
<feature type="compositionally biased region" description="Basic residues" evidence="1">
    <location>
        <begin position="557"/>
        <end position="572"/>
    </location>
</feature>
<feature type="compositionally biased region" description="Basic and acidic residues" evidence="1">
    <location>
        <begin position="412"/>
        <end position="427"/>
    </location>
</feature>
<proteinExistence type="predicted"/>
<accession>A0AAD7G5B8</accession>
<feature type="region of interest" description="Disordered" evidence="1">
    <location>
        <begin position="622"/>
        <end position="680"/>
    </location>
</feature>
<organism evidence="2 3">
    <name type="scientific">Mycena rosella</name>
    <name type="common">Pink bonnet</name>
    <name type="synonym">Agaricus rosellus</name>
    <dbReference type="NCBI Taxonomy" id="1033263"/>
    <lineage>
        <taxon>Eukaryota</taxon>
        <taxon>Fungi</taxon>
        <taxon>Dikarya</taxon>
        <taxon>Basidiomycota</taxon>
        <taxon>Agaricomycotina</taxon>
        <taxon>Agaricomycetes</taxon>
        <taxon>Agaricomycetidae</taxon>
        <taxon>Agaricales</taxon>
        <taxon>Marasmiineae</taxon>
        <taxon>Mycenaceae</taxon>
        <taxon>Mycena</taxon>
    </lineage>
</organism>
<feature type="region of interest" description="Disordered" evidence="1">
    <location>
        <begin position="57"/>
        <end position="79"/>
    </location>
</feature>
<evidence type="ECO:0000256" key="1">
    <source>
        <dbReference type="SAM" id="MobiDB-lite"/>
    </source>
</evidence>